<proteinExistence type="predicted"/>
<dbReference type="SUPFAM" id="SSF53335">
    <property type="entry name" value="S-adenosyl-L-methionine-dependent methyltransferases"/>
    <property type="match status" value="1"/>
</dbReference>
<keyword evidence="2" id="KW-1185">Reference proteome</keyword>
<evidence type="ECO:0008006" key="3">
    <source>
        <dbReference type="Google" id="ProtNLM"/>
    </source>
</evidence>
<dbReference type="PANTHER" id="PTHR43167:SF1">
    <property type="entry name" value="PUTATIVE (AFU_ORTHOLOGUE AFUA_6G01830)-RELATED"/>
    <property type="match status" value="1"/>
</dbReference>
<dbReference type="Pfam" id="PF13578">
    <property type="entry name" value="Methyltransf_24"/>
    <property type="match status" value="1"/>
</dbReference>
<dbReference type="EMBL" id="CP141881">
    <property type="protein sequence ID" value="WRT63601.1"/>
    <property type="molecule type" value="Genomic_DNA"/>
</dbReference>
<accession>A0ABZ1CPM9</accession>
<evidence type="ECO:0000313" key="2">
    <source>
        <dbReference type="Proteomes" id="UP001329825"/>
    </source>
</evidence>
<name>A0ABZ1CPM9_9TREE</name>
<gene>
    <name evidence="1" type="ORF">IL334_000524</name>
</gene>
<dbReference type="PANTHER" id="PTHR43167">
    <property type="entry name" value="PUTATIVE (AFU_ORTHOLOGUE AFUA_6G01830)-RELATED"/>
    <property type="match status" value="1"/>
</dbReference>
<reference evidence="1 2" key="1">
    <citation type="submission" date="2024-01" db="EMBL/GenBank/DDBJ databases">
        <title>Comparative genomics of Cryptococcus and Kwoniella reveals pathogenesis evolution and contrasting modes of karyotype evolution via chromosome fusion or intercentromeric recombination.</title>
        <authorList>
            <person name="Coelho M.A."/>
            <person name="David-Palma M."/>
            <person name="Shea T."/>
            <person name="Bowers K."/>
            <person name="McGinley-Smith S."/>
            <person name="Mohammad A.W."/>
            <person name="Gnirke A."/>
            <person name="Yurkov A.M."/>
            <person name="Nowrousian M."/>
            <person name="Sun S."/>
            <person name="Cuomo C.A."/>
            <person name="Heitman J."/>
        </authorList>
    </citation>
    <scope>NUCLEOTIDE SEQUENCE [LARGE SCALE GENOMIC DNA]</scope>
    <source>
        <strain evidence="1">CBS 11374</strain>
    </source>
</reference>
<organism evidence="1 2">
    <name type="scientific">Kwoniella shivajii</name>
    <dbReference type="NCBI Taxonomy" id="564305"/>
    <lineage>
        <taxon>Eukaryota</taxon>
        <taxon>Fungi</taxon>
        <taxon>Dikarya</taxon>
        <taxon>Basidiomycota</taxon>
        <taxon>Agaricomycotina</taxon>
        <taxon>Tremellomycetes</taxon>
        <taxon>Tremellales</taxon>
        <taxon>Cryptococcaceae</taxon>
        <taxon>Kwoniella</taxon>
    </lineage>
</organism>
<dbReference type="Proteomes" id="UP001329825">
    <property type="component" value="Chromosome 1"/>
</dbReference>
<dbReference type="Gene3D" id="3.40.50.150">
    <property type="entry name" value="Vaccinia Virus protein VP39"/>
    <property type="match status" value="1"/>
</dbReference>
<dbReference type="RefSeq" id="XP_062788341.1">
    <property type="nucleotide sequence ID" value="XM_062932290.1"/>
</dbReference>
<evidence type="ECO:0000313" key="1">
    <source>
        <dbReference type="EMBL" id="WRT63601.1"/>
    </source>
</evidence>
<dbReference type="InterPro" id="IPR029063">
    <property type="entry name" value="SAM-dependent_MTases_sf"/>
</dbReference>
<protein>
    <recommendedName>
        <fullName evidence="3">O-methyltransferase</fullName>
    </recommendedName>
</protein>
<sequence>MSVRSPNPVIASPRVLDLLDHLHGLSTFQEAQITSESYRQKDGFDDLMRDKFIALDQDKCWFVYQLLLSNRSRYVVEAGTSFGVSTIYLSLAVSQNLKSLGLDASQGKIIATENEATKAIRAKEWWNQAGKDVEELIDLRQGDLRETLKTHLPEKIDLLLLDIWCPLALPTLQLVQPNLHSGSVVIIDNIVGSADRYKDLIEYLRDGKNDFRNLTIPYNKGLGMSVYMGKR</sequence>
<dbReference type="GeneID" id="87952655"/>